<accession>A0AA96ELG1</accession>
<organism evidence="1">
    <name type="scientific">Marseillevirus sp</name>
    <dbReference type="NCBI Taxonomy" id="2809551"/>
    <lineage>
        <taxon>Viruses</taxon>
        <taxon>Varidnaviria</taxon>
        <taxon>Bamfordvirae</taxon>
        <taxon>Nucleocytoviricota</taxon>
        <taxon>Megaviricetes</taxon>
        <taxon>Pimascovirales</taxon>
        <taxon>Pimascovirales incertae sedis</taxon>
        <taxon>Marseilleviridae</taxon>
        <taxon>Marseillevirus</taxon>
    </lineage>
</organism>
<proteinExistence type="predicted"/>
<gene>
    <name evidence="1" type="ORF">MarFTMF_069</name>
</gene>
<evidence type="ECO:0000313" key="1">
    <source>
        <dbReference type="EMBL" id="WNL49585.1"/>
    </source>
</evidence>
<protein>
    <submittedName>
        <fullName evidence="1">HTH containing DNA binding protein</fullName>
    </submittedName>
</protein>
<sequence>MELSLLEDVLEFLSDEYQVDEEELSVVKTTYPEPLGYKGNEETSIVILSANEDMLVCNWSEAIKSNGKITWLVYGVKNTRENVLESLKKQINCSEFLSNKYHKEVLKLKEENSRLLLENERLKRENLELSFSPGGKGALEAQQHFERMREIPFIKEHF</sequence>
<reference evidence="1" key="1">
    <citation type="submission" date="2023-07" db="EMBL/GenBank/DDBJ databases">
        <authorList>
            <person name="Xia Y."/>
        </authorList>
    </citation>
    <scope>NUCLEOTIDE SEQUENCE</scope>
    <source>
        <strain evidence="1">F</strain>
    </source>
</reference>
<dbReference type="EMBL" id="OR343188">
    <property type="protein sequence ID" value="WNL49585.1"/>
    <property type="molecule type" value="Genomic_DNA"/>
</dbReference>
<name>A0AA96ELG1_9VIRU</name>